<comment type="caution">
    <text evidence="2">The sequence shown here is derived from an EMBL/GenBank/DDBJ whole genome shotgun (WGS) entry which is preliminary data.</text>
</comment>
<evidence type="ECO:0000256" key="1">
    <source>
        <dbReference type="SAM" id="MobiDB-lite"/>
    </source>
</evidence>
<reference evidence="2" key="1">
    <citation type="submission" date="2022-01" db="EMBL/GenBank/DDBJ databases">
        <title>Genome-Based Taxonomic Classification of the Phylum Actinobacteria.</title>
        <authorList>
            <person name="Gao Y."/>
        </authorList>
    </citation>
    <scope>NUCLEOTIDE SEQUENCE</scope>
    <source>
        <strain evidence="2">KLBMP 8922</strain>
    </source>
</reference>
<evidence type="ECO:0000313" key="2">
    <source>
        <dbReference type="EMBL" id="MCF2530672.1"/>
    </source>
</evidence>
<accession>A0AA41U4C7</accession>
<evidence type="ECO:0000313" key="3">
    <source>
        <dbReference type="Proteomes" id="UP001165378"/>
    </source>
</evidence>
<sequence length="93" mass="9577">MTGPRPDAAAESDRSGPATPRIRVLDALRELDAELARLHGAARSDAELRAAIADFVASLETAAAHADGTTTLVVATSAFDRLRTAAAPDRPAG</sequence>
<protein>
    <submittedName>
        <fullName evidence="2">Uncharacterized protein</fullName>
    </submittedName>
</protein>
<gene>
    <name evidence="2" type="ORF">LZ495_26105</name>
</gene>
<dbReference type="EMBL" id="JAKFHA010000017">
    <property type="protein sequence ID" value="MCF2530672.1"/>
    <property type="molecule type" value="Genomic_DNA"/>
</dbReference>
<feature type="region of interest" description="Disordered" evidence="1">
    <location>
        <begin position="1"/>
        <end position="21"/>
    </location>
</feature>
<name>A0AA41U4C7_9ACTN</name>
<dbReference type="Proteomes" id="UP001165378">
    <property type="component" value="Unassembled WGS sequence"/>
</dbReference>
<keyword evidence="3" id="KW-1185">Reference proteome</keyword>
<dbReference type="AlphaFoldDB" id="A0AA41U4C7"/>
<dbReference type="RefSeq" id="WP_235055329.1">
    <property type="nucleotide sequence ID" value="NZ_JAKFHA010000017.1"/>
</dbReference>
<organism evidence="2 3">
    <name type="scientific">Yinghuangia soli</name>
    <dbReference type="NCBI Taxonomy" id="2908204"/>
    <lineage>
        <taxon>Bacteria</taxon>
        <taxon>Bacillati</taxon>
        <taxon>Actinomycetota</taxon>
        <taxon>Actinomycetes</taxon>
        <taxon>Kitasatosporales</taxon>
        <taxon>Streptomycetaceae</taxon>
        <taxon>Yinghuangia</taxon>
    </lineage>
</organism>
<proteinExistence type="predicted"/>